<organism evidence="13">
    <name type="scientific">hydrothermal vent metagenome</name>
    <dbReference type="NCBI Taxonomy" id="652676"/>
    <lineage>
        <taxon>unclassified sequences</taxon>
        <taxon>metagenomes</taxon>
        <taxon>ecological metagenomes</taxon>
    </lineage>
</organism>
<dbReference type="InterPro" id="IPR013986">
    <property type="entry name" value="DExx_box_DNA_helicase_dom_sf"/>
</dbReference>
<name>A0A3B0V4A6_9ZZZZ</name>
<comment type="similarity">
    <text evidence="1">Belongs to the helicase family. UvrD subfamily.</text>
</comment>
<evidence type="ECO:0000256" key="7">
    <source>
        <dbReference type="ARBA" id="ARBA00023235"/>
    </source>
</evidence>
<evidence type="ECO:0000256" key="9">
    <source>
        <dbReference type="ARBA" id="ARBA00034808"/>
    </source>
</evidence>
<evidence type="ECO:0000256" key="2">
    <source>
        <dbReference type="ARBA" id="ARBA00022741"/>
    </source>
</evidence>
<keyword evidence="6" id="KW-0238">DNA-binding</keyword>
<dbReference type="Gene3D" id="1.10.486.10">
    <property type="entry name" value="PCRA, domain 4"/>
    <property type="match status" value="1"/>
</dbReference>
<dbReference type="EMBL" id="UOEU01000704">
    <property type="protein sequence ID" value="VAW38385.1"/>
    <property type="molecule type" value="Genomic_DNA"/>
</dbReference>
<dbReference type="GO" id="GO:0005524">
    <property type="term" value="F:ATP binding"/>
    <property type="evidence" value="ECO:0007669"/>
    <property type="project" value="UniProtKB-KW"/>
</dbReference>
<evidence type="ECO:0000256" key="5">
    <source>
        <dbReference type="ARBA" id="ARBA00022840"/>
    </source>
</evidence>
<dbReference type="InterPro" id="IPR000212">
    <property type="entry name" value="DNA_helicase_UvrD/REP"/>
</dbReference>
<keyword evidence="5" id="KW-0067">ATP-binding</keyword>
<keyword evidence="7" id="KW-0413">Isomerase</keyword>
<dbReference type="PROSITE" id="PS51217">
    <property type="entry name" value="UVRD_HELICASE_CTER"/>
    <property type="match status" value="1"/>
</dbReference>
<dbReference type="GO" id="GO:0000725">
    <property type="term" value="P:recombinational repair"/>
    <property type="evidence" value="ECO:0007669"/>
    <property type="project" value="TreeGrafter"/>
</dbReference>
<evidence type="ECO:0000256" key="3">
    <source>
        <dbReference type="ARBA" id="ARBA00022801"/>
    </source>
</evidence>
<dbReference type="FunFam" id="1.10.10.160:FF:000001">
    <property type="entry name" value="ATP-dependent DNA helicase"/>
    <property type="match status" value="1"/>
</dbReference>
<proteinExistence type="inferred from homology"/>
<dbReference type="Pfam" id="PF13361">
    <property type="entry name" value="UvrD_C"/>
    <property type="match status" value="1"/>
</dbReference>
<comment type="catalytic activity">
    <reaction evidence="8">
        <text>Couples ATP hydrolysis with the unwinding of duplex DNA by translocating in the 3'-5' direction.</text>
        <dbReference type="EC" id="5.6.2.4"/>
    </reaction>
</comment>
<dbReference type="SUPFAM" id="SSF52540">
    <property type="entry name" value="P-loop containing nucleoside triphosphate hydrolases"/>
    <property type="match status" value="1"/>
</dbReference>
<keyword evidence="4 13" id="KW-0347">Helicase</keyword>
<evidence type="ECO:0000256" key="10">
    <source>
        <dbReference type="ARBA" id="ARBA00048988"/>
    </source>
</evidence>
<dbReference type="InterPro" id="IPR014016">
    <property type="entry name" value="UvrD-like_ATP-bd"/>
</dbReference>
<keyword evidence="2" id="KW-0547">Nucleotide-binding</keyword>
<evidence type="ECO:0000256" key="4">
    <source>
        <dbReference type="ARBA" id="ARBA00022806"/>
    </source>
</evidence>
<gene>
    <name evidence="13" type="ORF">MNBD_CHLOROFLEXI01-3301</name>
</gene>
<protein>
    <recommendedName>
        <fullName evidence="9">DNA 3'-5' helicase</fullName>
        <ecNumber evidence="9">5.6.2.4</ecNumber>
    </recommendedName>
</protein>
<dbReference type="InterPro" id="IPR027417">
    <property type="entry name" value="P-loop_NTPase"/>
</dbReference>
<evidence type="ECO:0000256" key="1">
    <source>
        <dbReference type="ARBA" id="ARBA00009922"/>
    </source>
</evidence>
<dbReference type="GO" id="GO:0016887">
    <property type="term" value="F:ATP hydrolysis activity"/>
    <property type="evidence" value="ECO:0007669"/>
    <property type="project" value="RHEA"/>
</dbReference>
<dbReference type="PANTHER" id="PTHR11070:SF2">
    <property type="entry name" value="ATP-DEPENDENT DNA HELICASE SRS2"/>
    <property type="match status" value="1"/>
</dbReference>
<accession>A0A3B0V4A6</accession>
<reference evidence="13" key="1">
    <citation type="submission" date="2018-06" db="EMBL/GenBank/DDBJ databases">
        <authorList>
            <person name="Zhirakovskaya E."/>
        </authorList>
    </citation>
    <scope>NUCLEOTIDE SEQUENCE</scope>
</reference>
<dbReference type="GO" id="GO:0033202">
    <property type="term" value="C:DNA helicase complex"/>
    <property type="evidence" value="ECO:0007669"/>
    <property type="project" value="TreeGrafter"/>
</dbReference>
<keyword evidence="3 13" id="KW-0378">Hydrolase</keyword>
<evidence type="ECO:0000256" key="6">
    <source>
        <dbReference type="ARBA" id="ARBA00023125"/>
    </source>
</evidence>
<evidence type="ECO:0000256" key="8">
    <source>
        <dbReference type="ARBA" id="ARBA00034617"/>
    </source>
</evidence>
<dbReference type="PANTHER" id="PTHR11070">
    <property type="entry name" value="UVRD / RECB / PCRA DNA HELICASE FAMILY MEMBER"/>
    <property type="match status" value="1"/>
</dbReference>
<comment type="catalytic activity">
    <reaction evidence="10">
        <text>ATP + H2O = ADP + phosphate + H(+)</text>
        <dbReference type="Rhea" id="RHEA:13065"/>
        <dbReference type="ChEBI" id="CHEBI:15377"/>
        <dbReference type="ChEBI" id="CHEBI:15378"/>
        <dbReference type="ChEBI" id="CHEBI:30616"/>
        <dbReference type="ChEBI" id="CHEBI:43474"/>
        <dbReference type="ChEBI" id="CHEBI:456216"/>
        <dbReference type="EC" id="5.6.2.4"/>
    </reaction>
</comment>
<feature type="domain" description="UvrD-like helicase C-terminal" evidence="12">
    <location>
        <begin position="285"/>
        <end position="475"/>
    </location>
</feature>
<dbReference type="Gene3D" id="1.10.10.160">
    <property type="match status" value="1"/>
</dbReference>
<dbReference type="GO" id="GO:0005829">
    <property type="term" value="C:cytosol"/>
    <property type="evidence" value="ECO:0007669"/>
    <property type="project" value="TreeGrafter"/>
</dbReference>
<dbReference type="AlphaFoldDB" id="A0A3B0V4A6"/>
<evidence type="ECO:0000313" key="13">
    <source>
        <dbReference type="EMBL" id="VAW38385.1"/>
    </source>
</evidence>
<dbReference type="InterPro" id="IPR014017">
    <property type="entry name" value="DNA_helicase_UvrD-like_C"/>
</dbReference>
<dbReference type="GO" id="GO:0003677">
    <property type="term" value="F:DNA binding"/>
    <property type="evidence" value="ECO:0007669"/>
    <property type="project" value="UniProtKB-KW"/>
</dbReference>
<dbReference type="PROSITE" id="PS51198">
    <property type="entry name" value="UVRD_HELICASE_ATP_BIND"/>
    <property type="match status" value="1"/>
</dbReference>
<dbReference type="CDD" id="cd17932">
    <property type="entry name" value="DEXQc_UvrD"/>
    <property type="match status" value="1"/>
</dbReference>
<dbReference type="GO" id="GO:0043138">
    <property type="term" value="F:3'-5' DNA helicase activity"/>
    <property type="evidence" value="ECO:0007669"/>
    <property type="project" value="UniProtKB-EC"/>
</dbReference>
<feature type="non-terminal residue" evidence="13">
    <location>
        <position position="475"/>
    </location>
</feature>
<dbReference type="Gene3D" id="3.40.50.300">
    <property type="entry name" value="P-loop containing nucleotide triphosphate hydrolases"/>
    <property type="match status" value="2"/>
</dbReference>
<evidence type="ECO:0000259" key="12">
    <source>
        <dbReference type="PROSITE" id="PS51217"/>
    </source>
</evidence>
<sequence>MTFYLEGLNDAQKTAVTASEGPILVLAGPGSGKTRVLTNRIVHLIRAMDVAPWQIMAVTFTNKAAKEMRHRIETLLDGRPRGLMMGTFHATCARILRQESDNLQGYQRDFVIFDTADQQQVVKQALKDLDLDDKKFPVNKMLNGISNAKNELITAEMYTASNYIAEVTKRVYGRYQQVLQANNGMDFDDLLMNAVLLFDQQPDVLQKYQERYRHILVDEFQDTNTAQYGLLKRLAATHGNIFAVGDSDQSIYKWRGADYRNINRFREMYPQAKLILLEQNYRSTQIILDVAKAVIVQNKNRVHKELFTTRKGGEKIVVREVYDEREEADVILGQINNMMLDGYSPGDMAVMYRTNAQSRVLEESFIRAQMPYKLVGATQFYKRREVKDIIAYLRLVHNPLDSVSFARVINTPTRGIGKKTQENLQAWAFHNNMPPSEAVVRLVTDLDLQHPFNGRSHKALSNFGNMLNAWLTVRD</sequence>
<feature type="domain" description="UvrD-like helicase ATP-binding" evidence="11">
    <location>
        <begin position="6"/>
        <end position="284"/>
    </location>
</feature>
<dbReference type="Pfam" id="PF00580">
    <property type="entry name" value="UvrD-helicase"/>
    <property type="match status" value="1"/>
</dbReference>
<dbReference type="EC" id="5.6.2.4" evidence="9"/>
<evidence type="ECO:0000259" key="11">
    <source>
        <dbReference type="PROSITE" id="PS51198"/>
    </source>
</evidence>